<feature type="signal peptide" evidence="2">
    <location>
        <begin position="1"/>
        <end position="22"/>
    </location>
</feature>
<evidence type="ECO:0000313" key="4">
    <source>
        <dbReference type="Proteomes" id="UP000237968"/>
    </source>
</evidence>
<evidence type="ECO:0000256" key="1">
    <source>
        <dbReference type="SAM" id="MobiDB-lite"/>
    </source>
</evidence>
<comment type="caution">
    <text evidence="3">The sequence shown here is derived from an EMBL/GenBank/DDBJ whole genome shotgun (WGS) entry which is preliminary data.</text>
</comment>
<evidence type="ECO:0000313" key="3">
    <source>
        <dbReference type="EMBL" id="PRP93282.1"/>
    </source>
</evidence>
<sequence>MLALVTRIQTSLLIAVLLTACAKDSAPGADAGPSKDSGQKATATPSAVSGPAQDAAGTTLGRIEASEHINLNALVNKTAAEVDAVLGSPSDTGSDRISCVRFVPKRVFFACEQEIRVYEHPQFEQIRVEFEDGRAAVVAISGLPGEGAFEPDAALASVGLVLPDAPHHDNPALGMGGEPGDVVDRWEWSNSRARLRIDGLEHRVRLSTVNGEWSRSKLEIIINHPLNDAQKAKIKPVRGAEPAAPEPEVSVGEPAN</sequence>
<keyword evidence="2" id="KW-0732">Signal</keyword>
<feature type="region of interest" description="Disordered" evidence="1">
    <location>
        <begin position="28"/>
        <end position="55"/>
    </location>
</feature>
<evidence type="ECO:0008006" key="5">
    <source>
        <dbReference type="Google" id="ProtNLM"/>
    </source>
</evidence>
<name>A0A2S9XKA6_9BACT</name>
<proteinExistence type="predicted"/>
<gene>
    <name evidence="3" type="ORF">ENSA5_43770</name>
</gene>
<reference evidence="3 4" key="1">
    <citation type="submission" date="2018-03" db="EMBL/GenBank/DDBJ databases">
        <title>Draft Genome Sequences of the Obligatory Marine Myxobacteria Enhygromyxa salina SWB005.</title>
        <authorList>
            <person name="Poehlein A."/>
            <person name="Moghaddam J.A."/>
            <person name="Harms H."/>
            <person name="Alanjari M."/>
            <person name="Koenig G.M."/>
            <person name="Daniel R."/>
            <person name="Schaeberle T.F."/>
        </authorList>
    </citation>
    <scope>NUCLEOTIDE SEQUENCE [LARGE SCALE GENOMIC DNA]</scope>
    <source>
        <strain evidence="3 4">SWB005</strain>
    </source>
</reference>
<dbReference type="AlphaFoldDB" id="A0A2S9XKA6"/>
<dbReference type="PROSITE" id="PS51257">
    <property type="entry name" value="PROKAR_LIPOPROTEIN"/>
    <property type="match status" value="1"/>
</dbReference>
<dbReference type="Proteomes" id="UP000237968">
    <property type="component" value="Unassembled WGS sequence"/>
</dbReference>
<dbReference type="EMBL" id="PVNK01000188">
    <property type="protein sequence ID" value="PRP93282.1"/>
    <property type="molecule type" value="Genomic_DNA"/>
</dbReference>
<protein>
    <recommendedName>
        <fullName evidence="5">Lipoprotein</fullName>
    </recommendedName>
</protein>
<evidence type="ECO:0000256" key="2">
    <source>
        <dbReference type="SAM" id="SignalP"/>
    </source>
</evidence>
<accession>A0A2S9XKA6</accession>
<keyword evidence="4" id="KW-1185">Reference proteome</keyword>
<feature type="chain" id="PRO_5015535144" description="Lipoprotein" evidence="2">
    <location>
        <begin position="23"/>
        <end position="256"/>
    </location>
</feature>
<organism evidence="3 4">
    <name type="scientific">Enhygromyxa salina</name>
    <dbReference type="NCBI Taxonomy" id="215803"/>
    <lineage>
        <taxon>Bacteria</taxon>
        <taxon>Pseudomonadati</taxon>
        <taxon>Myxococcota</taxon>
        <taxon>Polyangia</taxon>
        <taxon>Nannocystales</taxon>
        <taxon>Nannocystaceae</taxon>
        <taxon>Enhygromyxa</taxon>
    </lineage>
</organism>
<feature type="region of interest" description="Disordered" evidence="1">
    <location>
        <begin position="234"/>
        <end position="256"/>
    </location>
</feature>